<dbReference type="InterPro" id="IPR018062">
    <property type="entry name" value="HTH_AraC-typ_CS"/>
</dbReference>
<evidence type="ECO:0000256" key="2">
    <source>
        <dbReference type="ARBA" id="ARBA00023125"/>
    </source>
</evidence>
<evidence type="ECO:0000256" key="3">
    <source>
        <dbReference type="ARBA" id="ARBA00023163"/>
    </source>
</evidence>
<dbReference type="Pfam" id="PF12833">
    <property type="entry name" value="HTH_18"/>
    <property type="match status" value="1"/>
</dbReference>
<keyword evidence="1" id="KW-0805">Transcription regulation</keyword>
<proteinExistence type="predicted"/>
<dbReference type="Gene3D" id="3.40.50.1980">
    <property type="entry name" value="Nitrogenase molybdenum iron protein domain"/>
    <property type="match status" value="2"/>
</dbReference>
<dbReference type="GO" id="GO:0043565">
    <property type="term" value="F:sequence-specific DNA binding"/>
    <property type="evidence" value="ECO:0007669"/>
    <property type="project" value="InterPro"/>
</dbReference>
<dbReference type="PRINTS" id="PR00032">
    <property type="entry name" value="HTHARAC"/>
</dbReference>
<dbReference type="PANTHER" id="PTHR46796">
    <property type="entry name" value="HTH-TYPE TRANSCRIPTIONAL ACTIVATOR RHAS-RELATED"/>
    <property type="match status" value="1"/>
</dbReference>
<dbReference type="SUPFAM" id="SSF53807">
    <property type="entry name" value="Helical backbone' metal receptor"/>
    <property type="match status" value="1"/>
</dbReference>
<dbReference type="AlphaFoldDB" id="A0A927BQL5"/>
<evidence type="ECO:0000313" key="5">
    <source>
        <dbReference type="EMBL" id="MBD2844131.1"/>
    </source>
</evidence>
<protein>
    <submittedName>
        <fullName evidence="5">Helix-turn-helix domain-containing protein</fullName>
    </submittedName>
</protein>
<feature type="domain" description="HTH araC/xylS-type" evidence="4">
    <location>
        <begin position="178"/>
        <end position="276"/>
    </location>
</feature>
<name>A0A927BQL5_9BACL</name>
<evidence type="ECO:0000259" key="4">
    <source>
        <dbReference type="PROSITE" id="PS01124"/>
    </source>
</evidence>
<dbReference type="InterPro" id="IPR020449">
    <property type="entry name" value="Tscrpt_reg_AraC-type_HTH"/>
</dbReference>
<sequence>MGARCREAIAIEAGGLRRIRIAEACALPQSEEPDLLRLIYIVSGQGVFRTQGSATAMQQGMAVLVSAAQTAGLDNWPERGGTMWASVIDFAGARTWRAAGRWHAEALALDSPLIIRTGDAIVHHHLEQLSVVEAREKDDLGRHDAQARAAFHLAEVWRKATAARPEPPGVSLSASAIASIKARMDEFSDESYHIDMLAMRSGMNTTAFYQQFKHYTSLSPLQYMTKKRIDKAARLLAAGPTKVQDVARAVGYHDPYYFSRMFRKVLGISPRRYQQVAAQKIVVLGPALLGDLCALGLDARRIVVLLTEETRAKHLMNVEAHPFSWERLAQERPDYIFGTERERPVLERLSGITPTVLIDYKRSPWREHLGTMASQIGMAEVAQSWLHYYDRKAEAVRRQIAERFAGQTVLASRIVGGQARVFGRRRRKLSDVLYRDLQLTAPASASGFGYEDLPDIASLNAFGADHLVLFSDQSAEALALHTGQLKARLYFSRPYPWLHYSALGHDDALNEAERLFQSSN</sequence>
<accession>A0A927BQL5</accession>
<keyword evidence="3" id="KW-0804">Transcription</keyword>
<keyword evidence="2" id="KW-0238">DNA-binding</keyword>
<organism evidence="5 6">
    <name type="scientific">Paenibacillus sabuli</name>
    <dbReference type="NCBI Taxonomy" id="2772509"/>
    <lineage>
        <taxon>Bacteria</taxon>
        <taxon>Bacillati</taxon>
        <taxon>Bacillota</taxon>
        <taxon>Bacilli</taxon>
        <taxon>Bacillales</taxon>
        <taxon>Paenibacillaceae</taxon>
        <taxon>Paenibacillus</taxon>
    </lineage>
</organism>
<dbReference type="InterPro" id="IPR009057">
    <property type="entry name" value="Homeodomain-like_sf"/>
</dbReference>
<dbReference type="SUPFAM" id="SSF46689">
    <property type="entry name" value="Homeodomain-like"/>
    <property type="match status" value="2"/>
</dbReference>
<comment type="caution">
    <text evidence="5">The sequence shown here is derived from an EMBL/GenBank/DDBJ whole genome shotgun (WGS) entry which is preliminary data.</text>
</comment>
<dbReference type="InterPro" id="IPR018060">
    <property type="entry name" value="HTH_AraC"/>
</dbReference>
<dbReference type="GO" id="GO:0003700">
    <property type="term" value="F:DNA-binding transcription factor activity"/>
    <property type="evidence" value="ECO:0007669"/>
    <property type="project" value="InterPro"/>
</dbReference>
<dbReference type="EMBL" id="JACXIZ010000008">
    <property type="protein sequence ID" value="MBD2844131.1"/>
    <property type="molecule type" value="Genomic_DNA"/>
</dbReference>
<evidence type="ECO:0000256" key="1">
    <source>
        <dbReference type="ARBA" id="ARBA00023015"/>
    </source>
</evidence>
<keyword evidence="6" id="KW-1185">Reference proteome</keyword>
<dbReference type="InterPro" id="IPR050204">
    <property type="entry name" value="AraC_XylS_family_regulators"/>
</dbReference>
<reference evidence="5" key="1">
    <citation type="submission" date="2020-09" db="EMBL/GenBank/DDBJ databases">
        <title>A novel bacterium of genus Paenibacillus, isolated from South China Sea.</title>
        <authorList>
            <person name="Huang H."/>
            <person name="Mo K."/>
            <person name="Hu Y."/>
        </authorList>
    </citation>
    <scope>NUCLEOTIDE SEQUENCE</scope>
    <source>
        <strain evidence="5">IB182496</strain>
    </source>
</reference>
<dbReference type="RefSeq" id="WP_190914541.1">
    <property type="nucleotide sequence ID" value="NZ_JACXIZ010000008.1"/>
</dbReference>
<gene>
    <name evidence="5" type="ORF">IDH44_02940</name>
</gene>
<dbReference type="Proteomes" id="UP000621560">
    <property type="component" value="Unassembled WGS sequence"/>
</dbReference>
<dbReference type="PROSITE" id="PS01124">
    <property type="entry name" value="HTH_ARAC_FAMILY_2"/>
    <property type="match status" value="1"/>
</dbReference>
<dbReference type="SMART" id="SM00342">
    <property type="entry name" value="HTH_ARAC"/>
    <property type="match status" value="1"/>
</dbReference>
<dbReference type="Gene3D" id="1.10.10.60">
    <property type="entry name" value="Homeodomain-like"/>
    <property type="match status" value="2"/>
</dbReference>
<evidence type="ECO:0000313" key="6">
    <source>
        <dbReference type="Proteomes" id="UP000621560"/>
    </source>
</evidence>
<dbReference type="PROSITE" id="PS00041">
    <property type="entry name" value="HTH_ARAC_FAMILY_1"/>
    <property type="match status" value="1"/>
</dbReference>